<gene>
    <name evidence="1" type="ORF">EAH82_16095</name>
</gene>
<comment type="caution">
    <text evidence="1">The sequence shown here is derived from an EMBL/GenBank/DDBJ whole genome shotgun (WGS) entry which is preliminary data.</text>
</comment>
<evidence type="ECO:0000313" key="1">
    <source>
        <dbReference type="EMBL" id="TPG25926.1"/>
    </source>
</evidence>
<organism evidence="1 2">
    <name type="scientific">Variovorax guangxiensis</name>
    <dbReference type="NCBI Taxonomy" id="1775474"/>
    <lineage>
        <taxon>Bacteria</taxon>
        <taxon>Pseudomonadati</taxon>
        <taxon>Pseudomonadota</taxon>
        <taxon>Betaproteobacteria</taxon>
        <taxon>Burkholderiales</taxon>
        <taxon>Comamonadaceae</taxon>
        <taxon>Variovorax</taxon>
    </lineage>
</organism>
<reference evidence="1 2" key="1">
    <citation type="journal article" date="2019" name="Environ. Microbiol.">
        <title>Species interactions and distinct microbial communities in high Arctic permafrost affected cryosols are associated with the CH4 and CO2 gas fluxes.</title>
        <authorList>
            <person name="Altshuler I."/>
            <person name="Hamel J."/>
            <person name="Turney S."/>
            <person name="Magnuson E."/>
            <person name="Levesque R."/>
            <person name="Greer C."/>
            <person name="Whyte L.G."/>
        </authorList>
    </citation>
    <scope>NUCLEOTIDE SEQUENCE [LARGE SCALE GENOMIC DNA]</scope>
    <source>
        <strain evidence="1 2">S06.C</strain>
    </source>
</reference>
<dbReference type="RefSeq" id="WP_140843389.1">
    <property type="nucleotide sequence ID" value="NZ_RCZI01000004.1"/>
</dbReference>
<sequence>MKAAPGARSWIAAGVRHEVLTRALPALRHDMAAPVSVMRMGLLMLRRQVTSTTLDRAACEDRVTLIDSQIAELVSAVRSLRDWELATDDEGITRHELVRQCVGLMRAAFDLHGIRLNVDPALSNEEGVVRADEPKWPSGAALRYLFLATLGYLHDTPPDVGAITITPDGNDAVLLRVMAGAPDAADVMAGAHRAPRKLAIDGIALQSLADDLGYALTIERDAVRLPLVAA</sequence>
<accession>A0A502DP94</accession>
<dbReference type="OrthoDB" id="8808674at2"/>
<dbReference type="Proteomes" id="UP000319212">
    <property type="component" value="Unassembled WGS sequence"/>
</dbReference>
<dbReference type="AlphaFoldDB" id="A0A502DP94"/>
<dbReference type="EMBL" id="RCZI01000004">
    <property type="protein sequence ID" value="TPG25926.1"/>
    <property type="molecule type" value="Genomic_DNA"/>
</dbReference>
<protein>
    <submittedName>
        <fullName evidence="1">Uncharacterized protein</fullName>
    </submittedName>
</protein>
<name>A0A502DP94_9BURK</name>
<proteinExistence type="predicted"/>
<evidence type="ECO:0000313" key="2">
    <source>
        <dbReference type="Proteomes" id="UP000319212"/>
    </source>
</evidence>